<reference evidence="1" key="1">
    <citation type="submission" date="2020-05" db="EMBL/GenBank/DDBJ databases">
        <title>Phylogenomic resolution of chytrid fungi.</title>
        <authorList>
            <person name="Stajich J.E."/>
            <person name="Amses K."/>
            <person name="Simmons R."/>
            <person name="Seto K."/>
            <person name="Myers J."/>
            <person name="Bonds A."/>
            <person name="Quandt C.A."/>
            <person name="Barry K."/>
            <person name="Liu P."/>
            <person name="Grigoriev I."/>
            <person name="Longcore J.E."/>
            <person name="James T.Y."/>
        </authorList>
    </citation>
    <scope>NUCLEOTIDE SEQUENCE</scope>
    <source>
        <strain evidence="1">JEL0476</strain>
    </source>
</reference>
<dbReference type="Pfam" id="PF08613">
    <property type="entry name" value="Cyclin"/>
    <property type="match status" value="1"/>
</dbReference>
<proteinExistence type="predicted"/>
<dbReference type="GO" id="GO:0000307">
    <property type="term" value="C:cyclin-dependent protein kinase holoenzyme complex"/>
    <property type="evidence" value="ECO:0007669"/>
    <property type="project" value="TreeGrafter"/>
</dbReference>
<dbReference type="EMBL" id="JADGJW010001091">
    <property type="protein sequence ID" value="KAJ3206922.1"/>
    <property type="molecule type" value="Genomic_DNA"/>
</dbReference>
<dbReference type="SUPFAM" id="SSF47954">
    <property type="entry name" value="Cyclin-like"/>
    <property type="match status" value="1"/>
</dbReference>
<dbReference type="InterPro" id="IPR013922">
    <property type="entry name" value="Cyclin_PHO80-like"/>
</dbReference>
<dbReference type="InterPro" id="IPR036915">
    <property type="entry name" value="Cyclin-like_sf"/>
</dbReference>
<dbReference type="AlphaFoldDB" id="A0AAD5TWS0"/>
<evidence type="ECO:0000313" key="2">
    <source>
        <dbReference type="Proteomes" id="UP001211065"/>
    </source>
</evidence>
<dbReference type="PANTHER" id="PTHR15615:SF10">
    <property type="entry name" value="PHO85 CYCLIN-2-RELATED"/>
    <property type="match status" value="1"/>
</dbReference>
<name>A0AAD5TWS0_9FUNG</name>
<protein>
    <recommendedName>
        <fullName evidence="3">Cyclin N-terminal domain-containing protein</fullName>
    </recommendedName>
</protein>
<dbReference type="GO" id="GO:0019901">
    <property type="term" value="F:protein kinase binding"/>
    <property type="evidence" value="ECO:0007669"/>
    <property type="project" value="InterPro"/>
</dbReference>
<organism evidence="1 2">
    <name type="scientific">Clydaea vesicula</name>
    <dbReference type="NCBI Taxonomy" id="447962"/>
    <lineage>
        <taxon>Eukaryota</taxon>
        <taxon>Fungi</taxon>
        <taxon>Fungi incertae sedis</taxon>
        <taxon>Chytridiomycota</taxon>
        <taxon>Chytridiomycota incertae sedis</taxon>
        <taxon>Chytridiomycetes</taxon>
        <taxon>Lobulomycetales</taxon>
        <taxon>Lobulomycetaceae</taxon>
        <taxon>Clydaea</taxon>
    </lineage>
</organism>
<comment type="caution">
    <text evidence="1">The sequence shown here is derived from an EMBL/GenBank/DDBJ whole genome shotgun (WGS) entry which is preliminary data.</text>
</comment>
<dbReference type="GO" id="GO:0005634">
    <property type="term" value="C:nucleus"/>
    <property type="evidence" value="ECO:0007669"/>
    <property type="project" value="TreeGrafter"/>
</dbReference>
<dbReference type="PANTHER" id="PTHR15615">
    <property type="match status" value="1"/>
</dbReference>
<sequence length="245" mass="27135">MIIHVGSVCVVNVLVSIAAVYQQSYAIMNPFAAKEVTLSGFMLLPLCTSINIVTTFLVTHFTKDLIAPANNTTSETSTNFSKVSMSNCALLFLASIITAHKFLDDNSYKNKLWSDLNGKLFSCKDINLMERQFLSMLDYNLMVSQEEYDSLNSKLLSTFKLHQQKPLINSTFNIKTNDFYSCNSQNLILPPILSSNSFSRASSYDTLSSSLSSSNLDSDIDDLDELLDSISIGSNNTPNLSHFSP</sequence>
<dbReference type="Gene3D" id="1.10.472.10">
    <property type="entry name" value="Cyclin-like"/>
    <property type="match status" value="1"/>
</dbReference>
<accession>A0AAD5TWS0</accession>
<evidence type="ECO:0000313" key="1">
    <source>
        <dbReference type="EMBL" id="KAJ3206922.1"/>
    </source>
</evidence>
<gene>
    <name evidence="1" type="ORF">HK099_000396</name>
</gene>
<dbReference type="CDD" id="cd20557">
    <property type="entry name" value="CYCLIN_ScPCL1-like"/>
    <property type="match status" value="1"/>
</dbReference>
<evidence type="ECO:0008006" key="3">
    <source>
        <dbReference type="Google" id="ProtNLM"/>
    </source>
</evidence>
<dbReference type="Proteomes" id="UP001211065">
    <property type="component" value="Unassembled WGS sequence"/>
</dbReference>
<dbReference type="GO" id="GO:0016538">
    <property type="term" value="F:cyclin-dependent protein serine/threonine kinase regulator activity"/>
    <property type="evidence" value="ECO:0007669"/>
    <property type="project" value="TreeGrafter"/>
</dbReference>
<keyword evidence="2" id="KW-1185">Reference proteome</keyword>